<dbReference type="GO" id="GO:0003677">
    <property type="term" value="F:DNA binding"/>
    <property type="evidence" value="ECO:0007669"/>
    <property type="project" value="UniProtKB-KW"/>
</dbReference>
<feature type="domain" description="HTH CENPB-type" evidence="5">
    <location>
        <begin position="539"/>
        <end position="613"/>
    </location>
</feature>
<evidence type="ECO:0008006" key="8">
    <source>
        <dbReference type="Google" id="ProtNLM"/>
    </source>
</evidence>
<feature type="compositionally biased region" description="Basic and acidic residues" evidence="3">
    <location>
        <begin position="281"/>
        <end position="294"/>
    </location>
</feature>
<name>A0A135TK65_9PEZI</name>
<keyword evidence="2" id="KW-0862">Zinc</keyword>
<evidence type="ECO:0000256" key="1">
    <source>
        <dbReference type="ARBA" id="ARBA00023125"/>
    </source>
</evidence>
<dbReference type="Pfam" id="PF03221">
    <property type="entry name" value="HTH_Tnp_Tc5"/>
    <property type="match status" value="1"/>
</dbReference>
<dbReference type="OrthoDB" id="10056939at2759"/>
<accession>A0A135TK65</accession>
<keyword evidence="1" id="KW-0238">DNA-binding</keyword>
<organism evidence="6 7">
    <name type="scientific">Colletotrichum simmondsii</name>
    <dbReference type="NCBI Taxonomy" id="703756"/>
    <lineage>
        <taxon>Eukaryota</taxon>
        <taxon>Fungi</taxon>
        <taxon>Dikarya</taxon>
        <taxon>Ascomycota</taxon>
        <taxon>Pezizomycotina</taxon>
        <taxon>Sordariomycetes</taxon>
        <taxon>Hypocreomycetidae</taxon>
        <taxon>Glomerellales</taxon>
        <taxon>Glomerellaceae</taxon>
        <taxon>Colletotrichum</taxon>
        <taxon>Colletotrichum acutatum species complex</taxon>
    </lineage>
</organism>
<evidence type="ECO:0000259" key="4">
    <source>
        <dbReference type="PROSITE" id="PS50157"/>
    </source>
</evidence>
<sequence length="630" mass="70010">MPNSPRSSPNETQLRLMPQVTGGQDGEVALTYHGGLISARAMNAVTEQLTLNHPQPDTLDRLAITQPLTGGTFGPPSLTAWSGLDPGCDPLDDSLPIGTSSQIWPSIFSTAHSDPQETPMSWIIDGSSEAVDPNYALGDISWSLQSPATTSNHVNWPIPSNDELVGQTVFNTNKSLPRRRSRYRFVHSEKQANPIPIPVSTSVGELSPMQRWRKSPPQDEPASITAIHDALKNSTARLEVSRTPNVADYARTESKASLGSGESSSSIQSANSVWSAASDTSRGRQNESSLLDRTRRGRVSKKRATAASKKDDRPFKCTFCCDSFKTKYDWARHEKSRHLNLESWICAPRGGSVMSTVTGRPHCAYCSEVDPSEEHLDGHNHKACYERPIEARSFGRKDHLVQHLRVMHKLDIMPRFDGWKAEAVRISSRCGFCDMEFMTWNKRVDHLANHFRYGAMMKDWKGEHGFSPTVAQEVVHALPPYLIGSESLSVVPFSVTNQSTRDHFAQISSRTLESQQENGKKTVSMDTATSLQSESILSSRAATSKAFTEILEQHLRHFAKEHLSQGFDITDEMLRQESRRVIYDCDDEWNQTVADNPEWLEKFRQRHGIGCIGSGGDTATEETLGSSKST</sequence>
<feature type="region of interest" description="Disordered" evidence="3">
    <location>
        <begin position="194"/>
        <end position="222"/>
    </location>
</feature>
<proteinExistence type="predicted"/>
<feature type="domain" description="C2H2-type" evidence="4">
    <location>
        <begin position="315"/>
        <end position="343"/>
    </location>
</feature>
<dbReference type="InterPro" id="IPR009057">
    <property type="entry name" value="Homeodomain-like_sf"/>
</dbReference>
<dbReference type="Proteomes" id="UP000070328">
    <property type="component" value="Unassembled WGS sequence"/>
</dbReference>
<evidence type="ECO:0000256" key="2">
    <source>
        <dbReference type="PROSITE-ProRule" id="PRU00042"/>
    </source>
</evidence>
<dbReference type="InterPro" id="IPR006600">
    <property type="entry name" value="HTH_CenpB_DNA-bd_dom"/>
</dbReference>
<dbReference type="SMART" id="SM00355">
    <property type="entry name" value="ZnF_C2H2"/>
    <property type="match status" value="2"/>
</dbReference>
<keyword evidence="2" id="KW-0479">Metal-binding</keyword>
<dbReference type="PROSITE" id="PS50157">
    <property type="entry name" value="ZINC_FINGER_C2H2_2"/>
    <property type="match status" value="1"/>
</dbReference>
<protein>
    <recommendedName>
        <fullName evidence="8">C2H2-type domain-containing protein</fullName>
    </recommendedName>
</protein>
<evidence type="ECO:0000259" key="5">
    <source>
        <dbReference type="PROSITE" id="PS51253"/>
    </source>
</evidence>
<dbReference type="PROSITE" id="PS51253">
    <property type="entry name" value="HTH_CENPB"/>
    <property type="match status" value="1"/>
</dbReference>
<feature type="region of interest" description="Disordered" evidence="3">
    <location>
        <begin position="274"/>
        <end position="307"/>
    </location>
</feature>
<keyword evidence="7" id="KW-1185">Reference proteome</keyword>
<dbReference type="SUPFAM" id="SSF46689">
    <property type="entry name" value="Homeodomain-like"/>
    <property type="match status" value="1"/>
</dbReference>
<evidence type="ECO:0000256" key="3">
    <source>
        <dbReference type="SAM" id="MobiDB-lite"/>
    </source>
</evidence>
<dbReference type="EMBL" id="JFBX01000132">
    <property type="protein sequence ID" value="KXH48502.1"/>
    <property type="molecule type" value="Genomic_DNA"/>
</dbReference>
<keyword evidence="2" id="KW-0863">Zinc-finger</keyword>
<dbReference type="PROSITE" id="PS00028">
    <property type="entry name" value="ZINC_FINGER_C2H2_1"/>
    <property type="match status" value="1"/>
</dbReference>
<comment type="caution">
    <text evidence="6">The sequence shown here is derived from an EMBL/GenBank/DDBJ whole genome shotgun (WGS) entry which is preliminary data.</text>
</comment>
<feature type="compositionally biased region" description="Basic residues" evidence="3">
    <location>
        <begin position="295"/>
        <end position="304"/>
    </location>
</feature>
<evidence type="ECO:0000313" key="7">
    <source>
        <dbReference type="Proteomes" id="UP000070328"/>
    </source>
</evidence>
<dbReference type="GO" id="GO:0008270">
    <property type="term" value="F:zinc ion binding"/>
    <property type="evidence" value="ECO:0007669"/>
    <property type="project" value="UniProtKB-KW"/>
</dbReference>
<dbReference type="InterPro" id="IPR013087">
    <property type="entry name" value="Znf_C2H2_type"/>
</dbReference>
<reference evidence="6 7" key="1">
    <citation type="submission" date="2014-02" db="EMBL/GenBank/DDBJ databases">
        <title>The genome sequence of Colletotrichum simmondsii CBS122122.</title>
        <authorList>
            <person name="Baroncelli R."/>
            <person name="Thon M.R."/>
        </authorList>
    </citation>
    <scope>NUCLEOTIDE SEQUENCE [LARGE SCALE GENOMIC DNA]</scope>
    <source>
        <strain evidence="6 7">CBS122122</strain>
    </source>
</reference>
<evidence type="ECO:0000313" key="6">
    <source>
        <dbReference type="EMBL" id="KXH48502.1"/>
    </source>
</evidence>
<gene>
    <name evidence="6" type="ORF">CSIM01_04881</name>
</gene>
<dbReference type="AlphaFoldDB" id="A0A135TK65"/>